<proteinExistence type="predicted"/>
<dbReference type="Proteomes" id="UP000654918">
    <property type="component" value="Unassembled WGS sequence"/>
</dbReference>
<protein>
    <submittedName>
        <fullName evidence="1">Uncharacterized protein</fullName>
    </submittedName>
</protein>
<evidence type="ECO:0000313" key="2">
    <source>
        <dbReference type="Proteomes" id="UP000654918"/>
    </source>
</evidence>
<dbReference type="AlphaFoldDB" id="A0A8H6KAJ0"/>
<sequence length="107" mass="11739">MPLDTESRLAGVITIESRNVSHIEPFNPARHSNTTAGMRNAKTDLQFEVSSGSSVPLVNDFGPPNACLTLECRVVARHTSKRWGASGASRYVQPSAIERYKDVPQEQ</sequence>
<comment type="caution">
    <text evidence="1">The sequence shown here is derived from an EMBL/GenBank/DDBJ whole genome shotgun (WGS) entry which is preliminary data.</text>
</comment>
<accession>A0A8H6KAJ0</accession>
<evidence type="ECO:0000313" key="1">
    <source>
        <dbReference type="EMBL" id="KAF6828117.1"/>
    </source>
</evidence>
<organism evidence="1 2">
    <name type="scientific">Colletotrichum plurivorum</name>
    <dbReference type="NCBI Taxonomy" id="2175906"/>
    <lineage>
        <taxon>Eukaryota</taxon>
        <taxon>Fungi</taxon>
        <taxon>Dikarya</taxon>
        <taxon>Ascomycota</taxon>
        <taxon>Pezizomycotina</taxon>
        <taxon>Sordariomycetes</taxon>
        <taxon>Hypocreomycetidae</taxon>
        <taxon>Glomerellales</taxon>
        <taxon>Glomerellaceae</taxon>
        <taxon>Colletotrichum</taxon>
        <taxon>Colletotrichum orchidearum species complex</taxon>
    </lineage>
</organism>
<name>A0A8H6KAJ0_9PEZI</name>
<dbReference type="EMBL" id="WIGO01000127">
    <property type="protein sequence ID" value="KAF6828117.1"/>
    <property type="molecule type" value="Genomic_DNA"/>
</dbReference>
<gene>
    <name evidence="1" type="ORF">CPLU01_08714</name>
</gene>
<keyword evidence="2" id="KW-1185">Reference proteome</keyword>
<reference evidence="1" key="1">
    <citation type="journal article" date="2020" name="Phytopathology">
        <title>Genome Sequence Resources of Colletotrichum truncatum, C. plurivorum, C. musicola, and C. sojae: Four Species Pathogenic to Soybean (Glycine max).</title>
        <authorList>
            <person name="Rogerio F."/>
            <person name="Boufleur T.R."/>
            <person name="Ciampi-Guillardi M."/>
            <person name="Sukno S.A."/>
            <person name="Thon M.R."/>
            <person name="Massola Junior N.S."/>
            <person name="Baroncelli R."/>
        </authorList>
    </citation>
    <scope>NUCLEOTIDE SEQUENCE</scope>
    <source>
        <strain evidence="1">LFN00145</strain>
    </source>
</reference>